<reference evidence="2" key="2">
    <citation type="journal article" date="2024" name="Plant">
        <title>Genomic evolution and insights into agronomic trait innovations of Sesamum species.</title>
        <authorList>
            <person name="Miao H."/>
            <person name="Wang L."/>
            <person name="Qu L."/>
            <person name="Liu H."/>
            <person name="Sun Y."/>
            <person name="Le M."/>
            <person name="Wang Q."/>
            <person name="Wei S."/>
            <person name="Zheng Y."/>
            <person name="Lin W."/>
            <person name="Duan Y."/>
            <person name="Cao H."/>
            <person name="Xiong S."/>
            <person name="Wang X."/>
            <person name="Wei L."/>
            <person name="Li C."/>
            <person name="Ma Q."/>
            <person name="Ju M."/>
            <person name="Zhao R."/>
            <person name="Li G."/>
            <person name="Mu C."/>
            <person name="Tian Q."/>
            <person name="Mei H."/>
            <person name="Zhang T."/>
            <person name="Gao T."/>
            <person name="Zhang H."/>
        </authorList>
    </citation>
    <scope>NUCLEOTIDE SEQUENCE</scope>
    <source>
        <strain evidence="2">3651</strain>
    </source>
</reference>
<name>A0AAE2CYW1_9LAMI</name>
<evidence type="ECO:0000313" key="3">
    <source>
        <dbReference type="Proteomes" id="UP001293254"/>
    </source>
</evidence>
<dbReference type="InterPro" id="IPR029064">
    <property type="entry name" value="Ribosomal_eL30-like_sf"/>
</dbReference>
<dbReference type="Proteomes" id="UP001293254">
    <property type="component" value="Unassembled WGS sequence"/>
</dbReference>
<dbReference type="InterPro" id="IPR004038">
    <property type="entry name" value="Ribosomal_eL8/eL30/eS12/Gad45"/>
</dbReference>
<comment type="caution">
    <text evidence="2">The sequence shown here is derived from an EMBL/GenBank/DDBJ whole genome shotgun (WGS) entry which is preliminary data.</text>
</comment>
<gene>
    <name evidence="2" type="ORF">Salat_0305000</name>
</gene>
<dbReference type="PANTHER" id="PTHR47903:SF2">
    <property type="entry name" value="OS07G0636400 PROTEIN"/>
    <property type="match status" value="1"/>
</dbReference>
<dbReference type="SUPFAM" id="SSF55315">
    <property type="entry name" value="L30e-like"/>
    <property type="match status" value="1"/>
</dbReference>
<evidence type="ECO:0000313" key="2">
    <source>
        <dbReference type="EMBL" id="KAK4439701.1"/>
    </source>
</evidence>
<accession>A0AAE2CYW1</accession>
<reference evidence="2" key="1">
    <citation type="submission" date="2020-06" db="EMBL/GenBank/DDBJ databases">
        <authorList>
            <person name="Li T."/>
            <person name="Hu X."/>
            <person name="Zhang T."/>
            <person name="Song X."/>
            <person name="Zhang H."/>
            <person name="Dai N."/>
            <person name="Sheng W."/>
            <person name="Hou X."/>
            <person name="Wei L."/>
        </authorList>
    </citation>
    <scope>NUCLEOTIDE SEQUENCE</scope>
    <source>
        <strain evidence="2">3651</strain>
        <tissue evidence="2">Leaf</tissue>
    </source>
</reference>
<protein>
    <recommendedName>
        <fullName evidence="1">Ribosomal protein eL8/eL30/eS12/Gadd45 domain-containing protein</fullName>
    </recommendedName>
</protein>
<dbReference type="PANTHER" id="PTHR47903">
    <property type="entry name" value="OS07G0636400 PROTEIN"/>
    <property type="match status" value="1"/>
</dbReference>
<keyword evidence="3" id="KW-1185">Reference proteome</keyword>
<dbReference type="EMBL" id="JACGWO010000001">
    <property type="protein sequence ID" value="KAK4439701.1"/>
    <property type="molecule type" value="Genomic_DNA"/>
</dbReference>
<sequence>MLQKFRARQAIPIGGWSMRSRKRTAGAAAGALPKTIDNQPPLLHQPQLCFEGESLTRFLKSIRREIESARASDATLPHKFWIKQQFAVGVNEVTRALERMPRSCGAKISPEEHIPMNRDNSKVPHVCLQAILLSSDCNPRWLTKHLPALAASRNVPLIFIKDKKEGSLRLGELIKLKTAIAIGIKAKGNAVNQLITEVLGVGDKIVSIET</sequence>
<dbReference type="Pfam" id="PF01248">
    <property type="entry name" value="Ribosomal_L7Ae"/>
    <property type="match status" value="1"/>
</dbReference>
<proteinExistence type="predicted"/>
<evidence type="ECO:0000259" key="1">
    <source>
        <dbReference type="Pfam" id="PF01248"/>
    </source>
</evidence>
<dbReference type="Gene3D" id="3.30.1330.30">
    <property type="match status" value="1"/>
</dbReference>
<dbReference type="AlphaFoldDB" id="A0AAE2CYW1"/>
<organism evidence="2 3">
    <name type="scientific">Sesamum alatum</name>
    <dbReference type="NCBI Taxonomy" id="300844"/>
    <lineage>
        <taxon>Eukaryota</taxon>
        <taxon>Viridiplantae</taxon>
        <taxon>Streptophyta</taxon>
        <taxon>Embryophyta</taxon>
        <taxon>Tracheophyta</taxon>
        <taxon>Spermatophyta</taxon>
        <taxon>Magnoliopsida</taxon>
        <taxon>eudicotyledons</taxon>
        <taxon>Gunneridae</taxon>
        <taxon>Pentapetalae</taxon>
        <taxon>asterids</taxon>
        <taxon>lamiids</taxon>
        <taxon>Lamiales</taxon>
        <taxon>Pedaliaceae</taxon>
        <taxon>Sesamum</taxon>
    </lineage>
</organism>
<feature type="domain" description="Ribosomal protein eL8/eL30/eS12/Gadd45" evidence="1">
    <location>
        <begin position="129"/>
        <end position="190"/>
    </location>
</feature>